<protein>
    <recommendedName>
        <fullName evidence="9">Lysoplasmalogenase</fullName>
    </recommendedName>
</protein>
<organism evidence="7 8">
    <name type="scientific">Mesoflavibacter zeaxanthinifaciens subsp. sabulilitoris</name>
    <dbReference type="NCBI Taxonomy" id="1520893"/>
    <lineage>
        <taxon>Bacteria</taxon>
        <taxon>Pseudomonadati</taxon>
        <taxon>Bacteroidota</taxon>
        <taxon>Flavobacteriia</taxon>
        <taxon>Flavobacteriales</taxon>
        <taxon>Flavobacteriaceae</taxon>
        <taxon>Mesoflavibacter</taxon>
    </lineage>
</organism>
<evidence type="ECO:0000256" key="4">
    <source>
        <dbReference type="ARBA" id="ARBA00022989"/>
    </source>
</evidence>
<keyword evidence="5 6" id="KW-0472">Membrane</keyword>
<feature type="transmembrane region" description="Helical" evidence="6">
    <location>
        <begin position="116"/>
        <end position="135"/>
    </location>
</feature>
<evidence type="ECO:0000256" key="5">
    <source>
        <dbReference type="ARBA" id="ARBA00023136"/>
    </source>
</evidence>
<evidence type="ECO:0000256" key="2">
    <source>
        <dbReference type="ARBA" id="ARBA00007375"/>
    </source>
</evidence>
<keyword evidence="3 6" id="KW-0812">Transmembrane</keyword>
<feature type="transmembrane region" description="Helical" evidence="6">
    <location>
        <begin position="200"/>
        <end position="221"/>
    </location>
</feature>
<feature type="transmembrane region" description="Helical" evidence="6">
    <location>
        <begin position="63"/>
        <end position="80"/>
    </location>
</feature>
<gene>
    <name evidence="7" type="ORF">C7H61_02810</name>
</gene>
<feature type="transmembrane region" description="Helical" evidence="6">
    <location>
        <begin position="30"/>
        <end position="51"/>
    </location>
</feature>
<keyword evidence="8" id="KW-1185">Reference proteome</keyword>
<dbReference type="AlphaFoldDB" id="A0A2T1NKS7"/>
<comment type="caution">
    <text evidence="7">The sequence shown here is derived from an EMBL/GenBank/DDBJ whole genome shotgun (WGS) entry which is preliminary data.</text>
</comment>
<feature type="transmembrane region" description="Helical" evidence="6">
    <location>
        <begin position="86"/>
        <end position="104"/>
    </location>
</feature>
<evidence type="ECO:0000256" key="1">
    <source>
        <dbReference type="ARBA" id="ARBA00004141"/>
    </source>
</evidence>
<sequence>MTAFVNIKYFTFVYFFILFLDIIFKNISDFFYVRIFTKLSLVTLLIVFFFQYNKPIKLLKDKIFLAGLFAFLLGDFFLIFYEYETIYLTGLFCFMLGKIAYTVRFSNQKDFKIKRLFPFLTILFIYIVFIATLVFDNLGDFFIPVLLYFFVSMLIFLFAYLRYDVVNSLSFYLVFAGVVCSVFSDSISVLQSFYNQNFGLNQYSVMLFYGLFQYLVVLGIIKETVLINE</sequence>
<proteinExistence type="inferred from homology"/>
<keyword evidence="4 6" id="KW-1133">Transmembrane helix</keyword>
<reference evidence="7 8" key="1">
    <citation type="submission" date="2018-03" db="EMBL/GenBank/DDBJ databases">
        <title>Mesoflavibacter sp. HG37 and Mesoflavibacter sp. HG96 sp.nov., two marine bacteria isolated from seawater of Western Pacific Ocean.</title>
        <authorList>
            <person name="Cheng H."/>
            <person name="Wu Y.-H."/>
            <person name="Guo L.-L."/>
            <person name="Xu X.-W."/>
        </authorList>
    </citation>
    <scope>NUCLEOTIDE SEQUENCE [LARGE SCALE GENOMIC DNA]</scope>
    <source>
        <strain evidence="7 8">KCTC 42117</strain>
    </source>
</reference>
<evidence type="ECO:0000313" key="7">
    <source>
        <dbReference type="EMBL" id="PSG93460.1"/>
    </source>
</evidence>
<evidence type="ECO:0000313" key="8">
    <source>
        <dbReference type="Proteomes" id="UP000238430"/>
    </source>
</evidence>
<dbReference type="InterPro" id="IPR012506">
    <property type="entry name" value="TMEM86B-like"/>
</dbReference>
<feature type="transmembrane region" description="Helical" evidence="6">
    <location>
        <begin position="173"/>
        <end position="194"/>
    </location>
</feature>
<comment type="similarity">
    <text evidence="2">Belongs to the TMEM86 family.</text>
</comment>
<feature type="transmembrane region" description="Helical" evidence="6">
    <location>
        <begin position="7"/>
        <end position="24"/>
    </location>
</feature>
<evidence type="ECO:0008006" key="9">
    <source>
        <dbReference type="Google" id="ProtNLM"/>
    </source>
</evidence>
<evidence type="ECO:0000256" key="3">
    <source>
        <dbReference type="ARBA" id="ARBA00022692"/>
    </source>
</evidence>
<dbReference type="Proteomes" id="UP000238430">
    <property type="component" value="Unassembled WGS sequence"/>
</dbReference>
<dbReference type="GO" id="GO:0016020">
    <property type="term" value="C:membrane"/>
    <property type="evidence" value="ECO:0007669"/>
    <property type="project" value="UniProtKB-SubCell"/>
</dbReference>
<feature type="transmembrane region" description="Helical" evidence="6">
    <location>
        <begin position="141"/>
        <end position="161"/>
    </location>
</feature>
<evidence type="ECO:0000256" key="6">
    <source>
        <dbReference type="SAM" id="Phobius"/>
    </source>
</evidence>
<name>A0A2T1NKS7_9FLAO</name>
<dbReference type="RefSeq" id="WP_106676916.1">
    <property type="nucleotide sequence ID" value="NZ_JACHWV010000001.1"/>
</dbReference>
<accession>A0A2T1NKS7</accession>
<comment type="subcellular location">
    <subcellularLocation>
        <location evidence="1">Membrane</location>
        <topology evidence="1">Multi-pass membrane protein</topology>
    </subcellularLocation>
</comment>
<dbReference type="OrthoDB" id="1424724at2"/>
<dbReference type="Pfam" id="PF07947">
    <property type="entry name" value="YhhN"/>
    <property type="match status" value="1"/>
</dbReference>
<dbReference type="EMBL" id="PXOT01000015">
    <property type="protein sequence ID" value="PSG93460.1"/>
    <property type="molecule type" value="Genomic_DNA"/>
</dbReference>